<feature type="compositionally biased region" description="Acidic residues" evidence="8">
    <location>
        <begin position="525"/>
        <end position="540"/>
    </location>
</feature>
<evidence type="ECO:0000259" key="9">
    <source>
        <dbReference type="Pfam" id="PF04821"/>
    </source>
</evidence>
<feature type="compositionally biased region" description="Basic residues" evidence="8">
    <location>
        <begin position="898"/>
        <end position="907"/>
    </location>
</feature>
<feature type="compositionally biased region" description="Low complexity" evidence="8">
    <location>
        <begin position="958"/>
        <end position="968"/>
    </location>
</feature>
<feature type="region of interest" description="Disordered" evidence="8">
    <location>
        <begin position="1119"/>
        <end position="1154"/>
    </location>
</feature>
<evidence type="ECO:0000313" key="10">
    <source>
        <dbReference type="EMBL" id="CAI4210493.1"/>
    </source>
</evidence>
<dbReference type="GO" id="GO:0043111">
    <property type="term" value="P:replication fork arrest"/>
    <property type="evidence" value="ECO:0007669"/>
    <property type="project" value="TreeGrafter"/>
</dbReference>
<dbReference type="SUPFAM" id="SSF53474">
    <property type="entry name" value="alpha/beta-Hydrolases"/>
    <property type="match status" value="1"/>
</dbReference>
<evidence type="ECO:0000256" key="4">
    <source>
        <dbReference type="ARBA" id="ARBA00022880"/>
    </source>
</evidence>
<dbReference type="GO" id="GO:0003677">
    <property type="term" value="F:DNA binding"/>
    <property type="evidence" value="ECO:0007669"/>
    <property type="project" value="TreeGrafter"/>
</dbReference>
<feature type="domain" description="Timeless N-terminal" evidence="9">
    <location>
        <begin position="36"/>
        <end position="287"/>
    </location>
</feature>
<evidence type="ECO:0000256" key="1">
    <source>
        <dbReference type="ARBA" id="ARBA00004123"/>
    </source>
</evidence>
<evidence type="ECO:0000256" key="5">
    <source>
        <dbReference type="ARBA" id="ARBA00023242"/>
    </source>
</evidence>
<reference evidence="10" key="1">
    <citation type="submission" date="2022-11" db="EMBL/GenBank/DDBJ databases">
        <authorList>
            <person name="Scott C."/>
            <person name="Bruce N."/>
        </authorList>
    </citation>
    <scope>NUCLEOTIDE SEQUENCE</scope>
</reference>
<accession>A0A9P1GUD0</accession>
<dbReference type="InterPro" id="IPR029058">
    <property type="entry name" value="AB_hydrolase_fold"/>
</dbReference>
<dbReference type="GO" id="GO:0000076">
    <property type="term" value="P:DNA replication checkpoint signaling"/>
    <property type="evidence" value="ECO:0007669"/>
    <property type="project" value="TreeGrafter"/>
</dbReference>
<evidence type="ECO:0000256" key="7">
    <source>
        <dbReference type="ARBA" id="ARBA00023306"/>
    </source>
</evidence>
<feature type="region of interest" description="Disordered" evidence="8">
    <location>
        <begin position="1284"/>
        <end position="1329"/>
    </location>
</feature>
<feature type="region of interest" description="Disordered" evidence="8">
    <location>
        <begin position="860"/>
        <end position="1081"/>
    </location>
</feature>
<dbReference type="GO" id="GO:0051321">
    <property type="term" value="P:meiotic cell cycle"/>
    <property type="evidence" value="ECO:0007669"/>
    <property type="project" value="UniProtKB-KW"/>
</dbReference>
<feature type="compositionally biased region" description="Pro residues" evidence="8">
    <location>
        <begin position="1582"/>
        <end position="1593"/>
    </location>
</feature>
<name>A0A9P1GUD0_9PEZI</name>
<dbReference type="Proteomes" id="UP000838763">
    <property type="component" value="Unassembled WGS sequence"/>
</dbReference>
<keyword evidence="5" id="KW-0539">Nucleus</keyword>
<evidence type="ECO:0000256" key="2">
    <source>
        <dbReference type="ARBA" id="ARBA00008174"/>
    </source>
</evidence>
<keyword evidence="11" id="KW-1185">Reference proteome</keyword>
<proteinExistence type="inferred from homology"/>
<organism evidence="10 11">
    <name type="scientific">Parascedosporium putredinis</name>
    <dbReference type="NCBI Taxonomy" id="1442378"/>
    <lineage>
        <taxon>Eukaryota</taxon>
        <taxon>Fungi</taxon>
        <taxon>Dikarya</taxon>
        <taxon>Ascomycota</taxon>
        <taxon>Pezizomycotina</taxon>
        <taxon>Sordariomycetes</taxon>
        <taxon>Hypocreomycetidae</taxon>
        <taxon>Microascales</taxon>
        <taxon>Microascaceae</taxon>
        <taxon>Parascedosporium</taxon>
    </lineage>
</organism>
<feature type="compositionally biased region" description="Polar residues" evidence="8">
    <location>
        <begin position="1304"/>
        <end position="1314"/>
    </location>
</feature>
<comment type="subcellular location">
    <subcellularLocation>
        <location evidence="1">Nucleus</location>
    </subcellularLocation>
</comment>
<evidence type="ECO:0000313" key="11">
    <source>
        <dbReference type="Proteomes" id="UP000838763"/>
    </source>
</evidence>
<feature type="compositionally biased region" description="Basic and acidic residues" evidence="8">
    <location>
        <begin position="1602"/>
        <end position="1618"/>
    </location>
</feature>
<gene>
    <name evidence="10" type="ORF">PPNO1_LOCUS294</name>
</gene>
<feature type="compositionally biased region" description="Basic and acidic residues" evidence="8">
    <location>
        <begin position="1030"/>
        <end position="1040"/>
    </location>
</feature>
<keyword evidence="7" id="KW-0131">Cell cycle</keyword>
<evidence type="ECO:0000256" key="3">
    <source>
        <dbReference type="ARBA" id="ARBA00021529"/>
    </source>
</evidence>
<feature type="compositionally biased region" description="Polar residues" evidence="8">
    <location>
        <begin position="1126"/>
        <end position="1147"/>
    </location>
</feature>
<feature type="compositionally biased region" description="Low complexity" evidence="8">
    <location>
        <begin position="1315"/>
        <end position="1329"/>
    </location>
</feature>
<dbReference type="Pfam" id="PF04821">
    <property type="entry name" value="TIMELESS"/>
    <property type="match status" value="1"/>
</dbReference>
<feature type="region of interest" description="Disordered" evidence="8">
    <location>
        <begin position="1495"/>
        <end position="1618"/>
    </location>
</feature>
<dbReference type="PANTHER" id="PTHR22940:SF4">
    <property type="entry name" value="PROTEIN TIMELESS HOMOLOG"/>
    <property type="match status" value="1"/>
</dbReference>
<evidence type="ECO:0000256" key="6">
    <source>
        <dbReference type="ARBA" id="ARBA00023254"/>
    </source>
</evidence>
<protein>
    <recommendedName>
        <fullName evidence="3">Topoisomerase 1-associated factor 1</fullName>
    </recommendedName>
</protein>
<dbReference type="InterPro" id="IPR006906">
    <property type="entry name" value="Timeless_N"/>
</dbReference>
<comment type="similarity">
    <text evidence="2">Belongs to the timeless family.</text>
</comment>
<feature type="region of interest" description="Disordered" evidence="8">
    <location>
        <begin position="313"/>
        <end position="343"/>
    </location>
</feature>
<feature type="compositionally biased region" description="Basic and acidic residues" evidence="8">
    <location>
        <begin position="926"/>
        <end position="938"/>
    </location>
</feature>
<dbReference type="InterPro" id="IPR044998">
    <property type="entry name" value="Timeless"/>
</dbReference>
<feature type="compositionally biased region" description="Basic residues" evidence="8">
    <location>
        <begin position="506"/>
        <end position="517"/>
    </location>
</feature>
<feature type="region of interest" description="Disordered" evidence="8">
    <location>
        <begin position="1351"/>
        <end position="1373"/>
    </location>
</feature>
<comment type="caution">
    <text evidence="10">The sequence shown here is derived from an EMBL/GenBank/DDBJ whole genome shotgun (WGS) entry which is preliminary data.</text>
</comment>
<feature type="region of interest" description="Disordered" evidence="8">
    <location>
        <begin position="504"/>
        <end position="543"/>
    </location>
</feature>
<evidence type="ECO:0000256" key="8">
    <source>
        <dbReference type="SAM" id="MobiDB-lite"/>
    </source>
</evidence>
<feature type="region of interest" description="Disordered" evidence="8">
    <location>
        <begin position="736"/>
        <end position="783"/>
    </location>
</feature>
<keyword evidence="6" id="KW-0469">Meiosis</keyword>
<dbReference type="OrthoDB" id="310853at2759"/>
<feature type="compositionally biased region" description="Basic and acidic residues" evidence="8">
    <location>
        <begin position="1516"/>
        <end position="1525"/>
    </location>
</feature>
<keyword evidence="4" id="KW-0236">DNA replication inhibitor</keyword>
<sequence length="1746" mass="197119">METEEGTTDVVHPEVRAHINSLVSALGGLSADDDGRYVLGDDALDVLRDLKKWIRFYDEKMNRMDVARCIFDSNVVEGDLLKILALWTEADAESKFKAKLTLSCLEVMVPLTWPFEKDPERLTVNNYRHMPVLELAQVQYKRAIINHDATRVLHTAIRMALPSMALPIGDRTARDQGIIKLYDGDESQISRSALIDAFSYQDIFLVLLTVASNMGEDFRTEDVIVMEILFHLVKRVDADWLFMNEKQQDKAKAEDLVALMKKEEAMQSSHKKHAASRHNRFGTTIWVKRDDGKMSTISSQAALIDVATRQRKLDESKSFRPPKYRKKNVADNTDLGPAPKLNSRASDQLKGQFFYLVAWFLRAERARQKMRPTPRGTTQEEEDVSPFNLVASVLTQEMFITLQRSMRIALDNKTWEDLIAIMRCFTQILLTVQDMTATGNEADEEIAENILSRLFYEDTVHELVTSVVRNYNHQGFEFLDASTELAHHFVRLLEAYSKKNVDMQVRSRKKARKKKRDAAKAGGDGGDDGDDLGASDEDEQQAQKTVSERKFSFESFAQRFIPQNVVDTFVIFLKHYRELNDDQLKRIHRYFYRLAFKQNKAVMLFRVDIIHLLYSMIKGPEPLERNSALYKDWEELIKQVLRKCAKKFQEQPALAVEMLFSKTNEIAHFIETGQEREQKKANPRPAAELEFRRTEELDKQIAIVVGALLDRNEVEHISWVKRVLRAAEQERREWLESEAALPSVEAGGAEGEKPAGDPNEVSTRTTEPTELKEPPSYNVKADTDARRLEMVKNPYLRLLMKTVGIARLSPSLEETLDSIWTISSEVTADQLKEYVDLINAAEFNPPTFEDGEAAEKQLRRKTNRTRAYLSSDEDENEELFPAGGPTVRKAIDGEERPKKAKRRRRQKSQPLEDEELEERARKRRDKERERRSKIKSEAFVKTVMDISSGGEDEDGDGTDASSGKSDSSGDSEEEDESSSKSDSEEENVPSGSRRAGRRKRRRVSNKGKAPSDTELPVDEEPPTWSPTRETTARGKSREGDKDVDDDVGMVGTGQNSDEEEDDVPKTSQLARGFYSPPLQRWTKSLPFPAGEPISERASPSYADLPVSLPMNRQDAQFLSPFEDSRPSSPSFSGRWQDPRSASTQSLVPSEADGDRGGRRRLLMIYIHGFYGNNRSFNSFPAHAHAYLKEALRESHVVHTKIYPRYKTYHAIGVGAKSFSSWLEPHEDETTDIVLVGHSMGPNPNPFGSHQFGHRILGVVALDTPFLGLHPGIIPTGIASLFRSPPENTSLSSPSPDPPELALAQTRSTPTLNQELSTTTTTSSTLHSTDSIIDTGSYPTAFTSGSDLTRLSLESPSQIPSPNPPSARDPNFNPPWFNDTIMKDRSFFKSVAHFTRKHLSEGVFNAAGKHFMSHMEYGACLADYPGLHNRYNRMRVLEDVDDIKALTNDMVSHEPNFRLQPARVRFVNYYTSSTGRIKPPKSEVEVPDKCDIEQGTEELEKREESPAALDPSAAEGRGSEGEEVEAKLPTPRISVELHENDRIEVQPVQTTSPILEDEPPEMTVLEPLPDGDNGMEHAELLDIPPPPTPPPQPPDTSSFPDKAAQKASEKETKALQKEYERAVKSREKLIKQRQKLLDKQRRQQEKAAAKEAAAIVAAEATQSAPPIDEKKEKKPRKFCALPRKRNGEPDSTWVSVFMEGMDEVGAHCGLFFPGPHYDKLVGDMGHRVVGWVQDDMTRRTIAEMMPS</sequence>
<feature type="compositionally biased region" description="Basic and acidic residues" evidence="8">
    <location>
        <begin position="1534"/>
        <end position="1543"/>
    </location>
</feature>
<dbReference type="GO" id="GO:0031298">
    <property type="term" value="C:replication fork protection complex"/>
    <property type="evidence" value="ECO:0007669"/>
    <property type="project" value="TreeGrafter"/>
</dbReference>
<feature type="compositionally biased region" description="Basic residues" evidence="8">
    <location>
        <begin position="994"/>
        <end position="1005"/>
    </location>
</feature>
<dbReference type="PANTHER" id="PTHR22940">
    <property type="entry name" value="TIMEOUT/TIMELESS-2"/>
    <property type="match status" value="1"/>
</dbReference>
<dbReference type="EMBL" id="CALLCH030000001">
    <property type="protein sequence ID" value="CAI4210493.1"/>
    <property type="molecule type" value="Genomic_DNA"/>
</dbReference>
<dbReference type="GO" id="GO:0006281">
    <property type="term" value="P:DNA repair"/>
    <property type="evidence" value="ECO:0007669"/>
    <property type="project" value="TreeGrafter"/>
</dbReference>
<feature type="compositionally biased region" description="Basic and acidic residues" evidence="8">
    <location>
        <begin position="1495"/>
        <end position="1504"/>
    </location>
</feature>